<dbReference type="GO" id="GO:0005524">
    <property type="term" value="F:ATP binding"/>
    <property type="evidence" value="ECO:0007669"/>
    <property type="project" value="UniProtKB-KW"/>
</dbReference>
<reference evidence="4" key="1">
    <citation type="journal article" date="2012" name="Science">
        <title>Fermentation, hydrogen, and sulfur metabolism in multiple uncultivated bacterial phyla.</title>
        <authorList>
            <person name="Wrighton K.C."/>
            <person name="Thomas B.C."/>
            <person name="Sharon I."/>
            <person name="Miller C.S."/>
            <person name="Castelle C.J."/>
            <person name="VerBerkmoes N.C."/>
            <person name="Wilkins M.J."/>
            <person name="Hettich R.L."/>
            <person name="Lipton M.S."/>
            <person name="Williams K.H."/>
            <person name="Long P.E."/>
            <person name="Banfield J.F."/>
        </authorList>
    </citation>
    <scope>NUCLEOTIDE SEQUENCE [LARGE SCALE GENOMIC DNA]</scope>
</reference>
<organism evidence="4">
    <name type="scientific">uncultured bacterium</name>
    <name type="common">gcode 4</name>
    <dbReference type="NCBI Taxonomy" id="1234023"/>
    <lineage>
        <taxon>Bacteria</taxon>
        <taxon>environmental samples</taxon>
    </lineage>
</organism>
<evidence type="ECO:0000259" key="3">
    <source>
        <dbReference type="PROSITE" id="PS51459"/>
    </source>
</evidence>
<dbReference type="Gene3D" id="1.10.3290.10">
    <property type="entry name" value="Fido-like domain"/>
    <property type="match status" value="1"/>
</dbReference>
<dbReference type="PANTHER" id="PTHR13504">
    <property type="entry name" value="FIDO DOMAIN-CONTAINING PROTEIN DDB_G0283145"/>
    <property type="match status" value="1"/>
</dbReference>
<dbReference type="Pfam" id="PF02661">
    <property type="entry name" value="Fic"/>
    <property type="match status" value="1"/>
</dbReference>
<comment type="caution">
    <text evidence="4">The sequence shown here is derived from an EMBL/GenBank/DDBJ whole genome shotgun (WGS) entry which is preliminary data.</text>
</comment>
<proteinExistence type="predicted"/>
<accession>K2BAS3</accession>
<evidence type="ECO:0000256" key="2">
    <source>
        <dbReference type="PIRSR" id="PIRSR640198-2"/>
    </source>
</evidence>
<dbReference type="InterPro" id="IPR040198">
    <property type="entry name" value="Fido_containing"/>
</dbReference>
<protein>
    <submittedName>
        <fullName evidence="4">Fic family protein</fullName>
    </submittedName>
</protein>
<dbReference type="InterPro" id="IPR036597">
    <property type="entry name" value="Fido-like_dom_sf"/>
</dbReference>
<feature type="domain" description="Fido" evidence="3">
    <location>
        <begin position="180"/>
        <end position="333"/>
    </location>
</feature>
<dbReference type="PROSITE" id="PS51459">
    <property type="entry name" value="FIDO"/>
    <property type="match status" value="1"/>
</dbReference>
<evidence type="ECO:0000313" key="4">
    <source>
        <dbReference type="EMBL" id="EKD65853.1"/>
    </source>
</evidence>
<feature type="binding site" evidence="2">
    <location>
        <begin position="272"/>
        <end position="279"/>
    </location>
    <ligand>
        <name>ATP</name>
        <dbReference type="ChEBI" id="CHEBI:30616"/>
    </ligand>
</feature>
<dbReference type="EMBL" id="AMFJ01021665">
    <property type="protein sequence ID" value="EKD65853.1"/>
    <property type="molecule type" value="Genomic_DNA"/>
</dbReference>
<dbReference type="SUPFAM" id="SSF140931">
    <property type="entry name" value="Fic-like"/>
    <property type="match status" value="1"/>
</dbReference>
<keyword evidence="2" id="KW-0547">Nucleotide-binding</keyword>
<gene>
    <name evidence="4" type="ORF">ACD_49C00079G0017</name>
</gene>
<name>K2BAS3_9BACT</name>
<evidence type="ECO:0000256" key="1">
    <source>
        <dbReference type="PIRSR" id="PIRSR640198-1"/>
    </source>
</evidence>
<dbReference type="InterPro" id="IPR003812">
    <property type="entry name" value="Fido"/>
</dbReference>
<dbReference type="AlphaFoldDB" id="K2BAS3"/>
<sequence>MQEKYLLEKCDIKKLSITQEKIDIYFKEKLNKYSDEEYLYWDKIKYKNIPEWFNDNKELWGIIKIMRIPNIISPIKTETWNFFKFWELQFSKELLHEIDKNTSWTFFTSISETDKKLFIANWTLEEAISSSQLEWASTTTKNAKEMIQKWKKPTTKDEQMILNNFHAMNYIKNDLIKKELEIWDLLYLQSVLTKDTIEKDEIWRFRKDSDNIIVEFEWKITHIPPNEKFLATEIKNFIDFANDKWSFDMFVHPIIKAILIHFWIWYLHPFCDWNGRTARALFYWYLLKHDYFGFSYIPLSSTIKKSKIDYAKSYIYSEQDDLDANYFINYNLRKIKLALNKFKEEITIKFKQNHNNLKKLAHLDLNDRQKKLINYFLENKDSFTNPITHMNYYSLSKKTAIVDLKTLEKKWFIFSIKSWRNLNYFPVDNLSDKISK</sequence>
<feature type="active site" evidence="1">
    <location>
        <position position="268"/>
    </location>
</feature>
<keyword evidence="2" id="KW-0067">ATP-binding</keyword>
<dbReference type="PANTHER" id="PTHR13504:SF38">
    <property type="entry name" value="FIDO DOMAIN-CONTAINING PROTEIN"/>
    <property type="match status" value="1"/>
</dbReference>
<feature type="binding site" evidence="2">
    <location>
        <begin position="214"/>
        <end position="222"/>
    </location>
    <ligand>
        <name>ATP</name>
        <dbReference type="ChEBI" id="CHEBI:30616"/>
    </ligand>
</feature>